<reference evidence="2 3" key="1">
    <citation type="journal article" date="2021" name="Elife">
        <title>Chloroplast acquisition without the gene transfer in kleptoplastic sea slugs, Plakobranchus ocellatus.</title>
        <authorList>
            <person name="Maeda T."/>
            <person name="Takahashi S."/>
            <person name="Yoshida T."/>
            <person name="Shimamura S."/>
            <person name="Takaki Y."/>
            <person name="Nagai Y."/>
            <person name="Toyoda A."/>
            <person name="Suzuki Y."/>
            <person name="Arimoto A."/>
            <person name="Ishii H."/>
            <person name="Satoh N."/>
            <person name="Nishiyama T."/>
            <person name="Hasebe M."/>
            <person name="Maruyama T."/>
            <person name="Minagawa J."/>
            <person name="Obokata J."/>
            <person name="Shigenobu S."/>
        </authorList>
    </citation>
    <scope>NUCLEOTIDE SEQUENCE [LARGE SCALE GENOMIC DNA]</scope>
</reference>
<dbReference type="EMBL" id="BMAT01011067">
    <property type="protein sequence ID" value="GFR65984.1"/>
    <property type="molecule type" value="Genomic_DNA"/>
</dbReference>
<keyword evidence="3" id="KW-1185">Reference proteome</keyword>
<proteinExistence type="predicted"/>
<dbReference type="Proteomes" id="UP000762676">
    <property type="component" value="Unassembled WGS sequence"/>
</dbReference>
<feature type="chain" id="PRO_5043685729" evidence="1">
    <location>
        <begin position="30"/>
        <end position="104"/>
    </location>
</feature>
<protein>
    <submittedName>
        <fullName evidence="2">Uncharacterized protein</fullName>
    </submittedName>
</protein>
<evidence type="ECO:0000313" key="2">
    <source>
        <dbReference type="EMBL" id="GFR65984.1"/>
    </source>
</evidence>
<evidence type="ECO:0000256" key="1">
    <source>
        <dbReference type="SAM" id="SignalP"/>
    </source>
</evidence>
<name>A0AAV4EY45_9GAST</name>
<keyword evidence="1" id="KW-0732">Signal</keyword>
<accession>A0AAV4EY45</accession>
<sequence>MSHLGFTSGQHARALLLVALAWSVSQVTTTSSTLSSQCTMVPLSLATYSSSGQSSEEPTVTDVKVASDLSECALLCCMEAFDDFIKYNLPSTNFIFNTFLHFIF</sequence>
<organism evidence="2 3">
    <name type="scientific">Elysia marginata</name>
    <dbReference type="NCBI Taxonomy" id="1093978"/>
    <lineage>
        <taxon>Eukaryota</taxon>
        <taxon>Metazoa</taxon>
        <taxon>Spiralia</taxon>
        <taxon>Lophotrochozoa</taxon>
        <taxon>Mollusca</taxon>
        <taxon>Gastropoda</taxon>
        <taxon>Heterobranchia</taxon>
        <taxon>Euthyneura</taxon>
        <taxon>Panpulmonata</taxon>
        <taxon>Sacoglossa</taxon>
        <taxon>Placobranchoidea</taxon>
        <taxon>Plakobranchidae</taxon>
        <taxon>Elysia</taxon>
    </lineage>
</organism>
<feature type="signal peptide" evidence="1">
    <location>
        <begin position="1"/>
        <end position="29"/>
    </location>
</feature>
<gene>
    <name evidence="2" type="ORF">ElyMa_005545300</name>
</gene>
<comment type="caution">
    <text evidence="2">The sequence shown here is derived from an EMBL/GenBank/DDBJ whole genome shotgun (WGS) entry which is preliminary data.</text>
</comment>
<dbReference type="AlphaFoldDB" id="A0AAV4EY45"/>
<evidence type="ECO:0000313" key="3">
    <source>
        <dbReference type="Proteomes" id="UP000762676"/>
    </source>
</evidence>